<dbReference type="Pfam" id="PF07963">
    <property type="entry name" value="N_methyl"/>
    <property type="match status" value="1"/>
</dbReference>
<keyword evidence="8" id="KW-1185">Reference proteome</keyword>
<keyword evidence="3 6" id="KW-0812">Transmembrane</keyword>
<dbReference type="NCBIfam" id="TIGR02532">
    <property type="entry name" value="IV_pilin_GFxxxE"/>
    <property type="match status" value="1"/>
</dbReference>
<evidence type="ECO:0000256" key="2">
    <source>
        <dbReference type="ARBA" id="ARBA00022481"/>
    </source>
</evidence>
<keyword evidence="5 6" id="KW-0472">Membrane</keyword>
<keyword evidence="2" id="KW-0488">Methylation</keyword>
<dbReference type="InterPro" id="IPR012902">
    <property type="entry name" value="N_methyl_site"/>
</dbReference>
<evidence type="ECO:0000256" key="5">
    <source>
        <dbReference type="ARBA" id="ARBA00023136"/>
    </source>
</evidence>
<dbReference type="PANTHER" id="PTHR30093:SF44">
    <property type="entry name" value="TYPE II SECRETION SYSTEM CORE PROTEIN G"/>
    <property type="match status" value="1"/>
</dbReference>
<evidence type="ECO:0000256" key="6">
    <source>
        <dbReference type="SAM" id="Phobius"/>
    </source>
</evidence>
<evidence type="ECO:0000313" key="7">
    <source>
        <dbReference type="EMBL" id="GLI56267.1"/>
    </source>
</evidence>
<proteinExistence type="predicted"/>
<comment type="caution">
    <text evidence="7">The sequence shown here is derived from an EMBL/GenBank/DDBJ whole genome shotgun (WGS) entry which is preliminary data.</text>
</comment>
<dbReference type="PROSITE" id="PS00409">
    <property type="entry name" value="PROKAR_NTER_METHYL"/>
    <property type="match status" value="1"/>
</dbReference>
<dbReference type="Proteomes" id="UP001144471">
    <property type="component" value="Unassembled WGS sequence"/>
</dbReference>
<evidence type="ECO:0000256" key="4">
    <source>
        <dbReference type="ARBA" id="ARBA00022989"/>
    </source>
</evidence>
<gene>
    <name evidence="7" type="ORF">PM10SUCC1_17810</name>
</gene>
<accession>A0A9W6LN43</accession>
<evidence type="ECO:0000256" key="3">
    <source>
        <dbReference type="ARBA" id="ARBA00022692"/>
    </source>
</evidence>
<feature type="transmembrane region" description="Helical" evidence="6">
    <location>
        <begin position="7"/>
        <end position="29"/>
    </location>
</feature>
<comment type="subcellular location">
    <subcellularLocation>
        <location evidence="1">Membrane</location>
        <topology evidence="1">Single-pass membrane protein</topology>
    </subcellularLocation>
</comment>
<organism evidence="7 8">
    <name type="scientific">Propionigenium maris DSM 9537</name>
    <dbReference type="NCBI Taxonomy" id="1123000"/>
    <lineage>
        <taxon>Bacteria</taxon>
        <taxon>Fusobacteriati</taxon>
        <taxon>Fusobacteriota</taxon>
        <taxon>Fusobacteriia</taxon>
        <taxon>Fusobacteriales</taxon>
        <taxon>Fusobacteriaceae</taxon>
        <taxon>Propionigenium</taxon>
    </lineage>
</organism>
<dbReference type="GO" id="GO:0016020">
    <property type="term" value="C:membrane"/>
    <property type="evidence" value="ECO:0007669"/>
    <property type="project" value="UniProtKB-SubCell"/>
</dbReference>
<dbReference type="PANTHER" id="PTHR30093">
    <property type="entry name" value="GENERAL SECRETION PATHWAY PROTEIN G"/>
    <property type="match status" value="1"/>
</dbReference>
<name>A0A9W6LN43_9FUSO</name>
<evidence type="ECO:0000313" key="8">
    <source>
        <dbReference type="Proteomes" id="UP001144471"/>
    </source>
</evidence>
<dbReference type="Gene3D" id="3.30.700.10">
    <property type="entry name" value="Glycoprotein, Type 4 Pilin"/>
    <property type="match status" value="1"/>
</dbReference>
<dbReference type="RefSeq" id="WP_309302089.1">
    <property type="nucleotide sequence ID" value="NZ_BSDY01000007.1"/>
</dbReference>
<keyword evidence="4 6" id="KW-1133">Transmembrane helix</keyword>
<dbReference type="AlphaFoldDB" id="A0A9W6LN43"/>
<protein>
    <submittedName>
        <fullName evidence="7">Prepilin-type N-terminal cleavage/methylation domain-containing protein</fullName>
    </submittedName>
</protein>
<reference evidence="7" key="1">
    <citation type="submission" date="2022-12" db="EMBL/GenBank/DDBJ databases">
        <title>Reference genome sequencing for broad-spectrum identification of bacterial and archaeal isolates by mass spectrometry.</title>
        <authorList>
            <person name="Sekiguchi Y."/>
            <person name="Tourlousse D.M."/>
        </authorList>
    </citation>
    <scope>NUCLEOTIDE SEQUENCE</scope>
    <source>
        <strain evidence="7">10succ1</strain>
    </source>
</reference>
<dbReference type="SUPFAM" id="SSF54523">
    <property type="entry name" value="Pili subunits"/>
    <property type="match status" value="1"/>
</dbReference>
<dbReference type="EMBL" id="BSDY01000007">
    <property type="protein sequence ID" value="GLI56267.1"/>
    <property type="molecule type" value="Genomic_DNA"/>
</dbReference>
<sequence length="154" mass="17766">MKKGFTLIELMVVISIIGILSAIAIPRFMNITKDAKIAQIQANKRNLETAFSMLTIKEDREIKDLFENGKYSIKENEFNNLKNNYMNGKIPSIPTTGYNNIILVTNNDLIYEDFRDYGYDDFTFSDNAGWAVTNEGRVYPVIREEDLGIRFDKF</sequence>
<dbReference type="InterPro" id="IPR045584">
    <property type="entry name" value="Pilin-like"/>
</dbReference>
<evidence type="ECO:0000256" key="1">
    <source>
        <dbReference type="ARBA" id="ARBA00004167"/>
    </source>
</evidence>